<accession>A0A8J3S8F0</accession>
<dbReference type="InterPro" id="IPR041682">
    <property type="entry name" value="AAA_14"/>
</dbReference>
<dbReference type="AlphaFoldDB" id="A0A8J3S8F0"/>
<organism evidence="2 3">
    <name type="scientific">Planobispora siamensis</name>
    <dbReference type="NCBI Taxonomy" id="936338"/>
    <lineage>
        <taxon>Bacteria</taxon>
        <taxon>Bacillati</taxon>
        <taxon>Actinomycetota</taxon>
        <taxon>Actinomycetes</taxon>
        <taxon>Streptosporangiales</taxon>
        <taxon>Streptosporangiaceae</taxon>
        <taxon>Planobispora</taxon>
    </lineage>
</organism>
<evidence type="ECO:0000259" key="1">
    <source>
        <dbReference type="Pfam" id="PF13173"/>
    </source>
</evidence>
<dbReference type="Proteomes" id="UP000619788">
    <property type="component" value="Unassembled WGS sequence"/>
</dbReference>
<dbReference type="SUPFAM" id="SSF52540">
    <property type="entry name" value="P-loop containing nucleoside triphosphate hydrolases"/>
    <property type="match status" value="1"/>
</dbReference>
<dbReference type="PANTHER" id="PTHR43566:SF2">
    <property type="entry name" value="DUF4143 DOMAIN-CONTAINING PROTEIN"/>
    <property type="match status" value="1"/>
</dbReference>
<gene>
    <name evidence="2" type="ORF">Psi01_04720</name>
</gene>
<comment type="caution">
    <text evidence="2">The sequence shown here is derived from an EMBL/GenBank/DDBJ whole genome shotgun (WGS) entry which is preliminary data.</text>
</comment>
<proteinExistence type="predicted"/>
<sequence>MDTEDALADTRVVLVNGARQSGKSTLTTIVAGSREDSAVRSLDRPQILASARDDPNTFVEHPGLLVIDEIQYAPELLLPIKHQVDTDPRPGRFLLTGSARVLGLKSLPDALPGRMETIELWPFSQGELENRVDLFVDSVFRLAGRATWRDGRSRRRRSRVSIPESRLVSSASMRTGWRREEISSGRCWRDSC</sequence>
<protein>
    <recommendedName>
        <fullName evidence="1">AAA domain-containing protein</fullName>
    </recommendedName>
</protein>
<dbReference type="Pfam" id="PF13173">
    <property type="entry name" value="AAA_14"/>
    <property type="match status" value="1"/>
</dbReference>
<evidence type="ECO:0000313" key="3">
    <source>
        <dbReference type="Proteomes" id="UP000619788"/>
    </source>
</evidence>
<keyword evidence="3" id="KW-1185">Reference proteome</keyword>
<evidence type="ECO:0000313" key="2">
    <source>
        <dbReference type="EMBL" id="GIH89842.1"/>
    </source>
</evidence>
<dbReference type="InterPro" id="IPR027417">
    <property type="entry name" value="P-loop_NTPase"/>
</dbReference>
<name>A0A8J3S8F0_9ACTN</name>
<dbReference type="PANTHER" id="PTHR43566">
    <property type="entry name" value="CONSERVED PROTEIN"/>
    <property type="match status" value="1"/>
</dbReference>
<dbReference type="EMBL" id="BOOJ01000007">
    <property type="protein sequence ID" value="GIH89842.1"/>
    <property type="molecule type" value="Genomic_DNA"/>
</dbReference>
<feature type="domain" description="AAA" evidence="1">
    <location>
        <begin position="10"/>
        <end position="128"/>
    </location>
</feature>
<reference evidence="2 3" key="1">
    <citation type="submission" date="2021-01" db="EMBL/GenBank/DDBJ databases">
        <title>Whole genome shotgun sequence of Planobispora siamensis NBRC 107568.</title>
        <authorList>
            <person name="Komaki H."/>
            <person name="Tamura T."/>
        </authorList>
    </citation>
    <scope>NUCLEOTIDE SEQUENCE [LARGE SCALE GENOMIC DNA]</scope>
    <source>
        <strain evidence="2 3">NBRC 107568</strain>
    </source>
</reference>